<dbReference type="GO" id="GO:0005634">
    <property type="term" value="C:nucleus"/>
    <property type="evidence" value="ECO:0007669"/>
    <property type="project" value="InterPro"/>
</dbReference>
<feature type="binding site" evidence="1">
    <location>
        <position position="53"/>
    </location>
    <ligand>
        <name>Zn(2+)</name>
        <dbReference type="ChEBI" id="CHEBI:29105"/>
    </ligand>
</feature>
<gene>
    <name evidence="3" type="ORF">DIATSA_LOCUS10314</name>
</gene>
<dbReference type="OrthoDB" id="6365676at2759"/>
<sequence length="136" mass="16394">MDDLKVCRICLRTDKFAKYYKLEEFYLKCYYEEITTTPVNDNDGLPKYFCYQCSAILNKYHYFKEKCCFAQKTLIQMTRVAPLTYSKICNMYSRKNPIIKRGNIEILKADKKVKTYNFQEERQRLSKIKTKVIKKD</sequence>
<evidence type="ECO:0000259" key="2">
    <source>
        <dbReference type="PROSITE" id="PS51915"/>
    </source>
</evidence>
<keyword evidence="1" id="KW-0479">Metal-binding</keyword>
<evidence type="ECO:0000313" key="4">
    <source>
        <dbReference type="Proteomes" id="UP001153714"/>
    </source>
</evidence>
<dbReference type="SMART" id="SM00868">
    <property type="entry name" value="zf-AD"/>
    <property type="match status" value="1"/>
</dbReference>
<dbReference type="AlphaFoldDB" id="A0A9N9WHB6"/>
<feature type="non-terminal residue" evidence="3">
    <location>
        <position position="136"/>
    </location>
</feature>
<dbReference type="PROSITE" id="PS51915">
    <property type="entry name" value="ZAD"/>
    <property type="match status" value="1"/>
</dbReference>
<keyword evidence="4" id="KW-1185">Reference proteome</keyword>
<dbReference type="SUPFAM" id="SSF57716">
    <property type="entry name" value="Glucocorticoid receptor-like (DNA-binding domain)"/>
    <property type="match status" value="1"/>
</dbReference>
<feature type="domain" description="ZAD" evidence="2">
    <location>
        <begin position="5"/>
        <end position="77"/>
    </location>
</feature>
<evidence type="ECO:0000256" key="1">
    <source>
        <dbReference type="PROSITE-ProRule" id="PRU01263"/>
    </source>
</evidence>
<keyword evidence="1" id="KW-0862">Zinc</keyword>
<feature type="binding site" evidence="1">
    <location>
        <position position="50"/>
    </location>
    <ligand>
        <name>Zn(2+)</name>
        <dbReference type="ChEBI" id="CHEBI:29105"/>
    </ligand>
</feature>
<feature type="binding site" evidence="1">
    <location>
        <position position="10"/>
    </location>
    <ligand>
        <name>Zn(2+)</name>
        <dbReference type="ChEBI" id="CHEBI:29105"/>
    </ligand>
</feature>
<accession>A0A9N9WHB6</accession>
<dbReference type="GO" id="GO:0008270">
    <property type="term" value="F:zinc ion binding"/>
    <property type="evidence" value="ECO:0007669"/>
    <property type="project" value="UniProtKB-UniRule"/>
</dbReference>
<name>A0A9N9WHB6_9NEOP</name>
<proteinExistence type="predicted"/>
<reference evidence="3" key="2">
    <citation type="submission" date="2022-10" db="EMBL/GenBank/DDBJ databases">
        <authorList>
            <consortium name="ENA_rothamsted_submissions"/>
            <consortium name="culmorum"/>
            <person name="King R."/>
        </authorList>
    </citation>
    <scope>NUCLEOTIDE SEQUENCE</scope>
</reference>
<dbReference type="EMBL" id="OU893336">
    <property type="protein sequence ID" value="CAG9792825.1"/>
    <property type="molecule type" value="Genomic_DNA"/>
</dbReference>
<organism evidence="3 4">
    <name type="scientific">Diatraea saccharalis</name>
    <name type="common">sugarcane borer</name>
    <dbReference type="NCBI Taxonomy" id="40085"/>
    <lineage>
        <taxon>Eukaryota</taxon>
        <taxon>Metazoa</taxon>
        <taxon>Ecdysozoa</taxon>
        <taxon>Arthropoda</taxon>
        <taxon>Hexapoda</taxon>
        <taxon>Insecta</taxon>
        <taxon>Pterygota</taxon>
        <taxon>Neoptera</taxon>
        <taxon>Endopterygota</taxon>
        <taxon>Lepidoptera</taxon>
        <taxon>Glossata</taxon>
        <taxon>Ditrysia</taxon>
        <taxon>Pyraloidea</taxon>
        <taxon>Crambidae</taxon>
        <taxon>Crambinae</taxon>
        <taxon>Diatraea</taxon>
    </lineage>
</organism>
<reference evidence="3" key="1">
    <citation type="submission" date="2021-12" db="EMBL/GenBank/DDBJ databases">
        <authorList>
            <person name="King R."/>
        </authorList>
    </citation>
    <scope>NUCLEOTIDE SEQUENCE</scope>
</reference>
<keyword evidence="1" id="KW-0863">Zinc-finger</keyword>
<dbReference type="Proteomes" id="UP001153714">
    <property type="component" value="Chromosome 5"/>
</dbReference>
<dbReference type="InterPro" id="IPR012934">
    <property type="entry name" value="Znf_AD"/>
</dbReference>
<feature type="binding site" evidence="1">
    <location>
        <position position="7"/>
    </location>
    <ligand>
        <name>Zn(2+)</name>
        <dbReference type="ChEBI" id="CHEBI:29105"/>
    </ligand>
</feature>
<evidence type="ECO:0000313" key="3">
    <source>
        <dbReference type="EMBL" id="CAG9792825.1"/>
    </source>
</evidence>
<protein>
    <recommendedName>
        <fullName evidence="2">ZAD domain-containing protein</fullName>
    </recommendedName>
</protein>
<dbReference type="Gene3D" id="3.40.1800.20">
    <property type="match status" value="1"/>
</dbReference>
<dbReference type="Pfam" id="PF07776">
    <property type="entry name" value="zf-AD"/>
    <property type="match status" value="1"/>
</dbReference>